<accession>A0A0E9QPQ0</accession>
<protein>
    <submittedName>
        <fullName evidence="1">Uncharacterized protein</fullName>
    </submittedName>
</protein>
<proteinExistence type="predicted"/>
<organism evidence="1">
    <name type="scientific">Anguilla anguilla</name>
    <name type="common">European freshwater eel</name>
    <name type="synonym">Muraena anguilla</name>
    <dbReference type="NCBI Taxonomy" id="7936"/>
    <lineage>
        <taxon>Eukaryota</taxon>
        <taxon>Metazoa</taxon>
        <taxon>Chordata</taxon>
        <taxon>Craniata</taxon>
        <taxon>Vertebrata</taxon>
        <taxon>Euteleostomi</taxon>
        <taxon>Actinopterygii</taxon>
        <taxon>Neopterygii</taxon>
        <taxon>Teleostei</taxon>
        <taxon>Anguilliformes</taxon>
        <taxon>Anguillidae</taxon>
        <taxon>Anguilla</taxon>
    </lineage>
</organism>
<evidence type="ECO:0000313" key="1">
    <source>
        <dbReference type="EMBL" id="JAH18437.1"/>
    </source>
</evidence>
<dbReference type="EMBL" id="GBXM01090140">
    <property type="protein sequence ID" value="JAH18437.1"/>
    <property type="molecule type" value="Transcribed_RNA"/>
</dbReference>
<name>A0A0E9QPQ0_ANGAN</name>
<reference evidence="1" key="2">
    <citation type="journal article" date="2015" name="Fish Shellfish Immunol.">
        <title>Early steps in the European eel (Anguilla anguilla)-Vibrio vulnificus interaction in the gills: Role of the RtxA13 toxin.</title>
        <authorList>
            <person name="Callol A."/>
            <person name="Pajuelo D."/>
            <person name="Ebbesson L."/>
            <person name="Teles M."/>
            <person name="MacKenzie S."/>
            <person name="Amaro C."/>
        </authorList>
    </citation>
    <scope>NUCLEOTIDE SEQUENCE</scope>
</reference>
<sequence>MNTARRFDLLTQVSRSRCLQNKPEQKLTLLMLL</sequence>
<dbReference type="AlphaFoldDB" id="A0A0E9QPQ0"/>
<reference evidence="1" key="1">
    <citation type="submission" date="2014-11" db="EMBL/GenBank/DDBJ databases">
        <authorList>
            <person name="Amaro Gonzalez C."/>
        </authorList>
    </citation>
    <scope>NUCLEOTIDE SEQUENCE</scope>
</reference>